<dbReference type="EMBL" id="RQVS01000014">
    <property type="protein sequence ID" value="RRJ85947.1"/>
    <property type="molecule type" value="Genomic_DNA"/>
</dbReference>
<evidence type="ECO:0000313" key="1">
    <source>
        <dbReference type="EMBL" id="RRJ85947.1"/>
    </source>
</evidence>
<dbReference type="Proteomes" id="UP000274391">
    <property type="component" value="Unassembled WGS sequence"/>
</dbReference>
<dbReference type="OrthoDB" id="9793864at2"/>
<dbReference type="AlphaFoldDB" id="A0A3P3VUE5"/>
<reference evidence="1 2" key="1">
    <citation type="submission" date="2018-11" db="EMBL/GenBank/DDBJ databases">
        <title>YIM 102482-1 draft genome.</title>
        <authorList>
            <person name="Li G."/>
            <person name="Jiang Y."/>
        </authorList>
    </citation>
    <scope>NUCLEOTIDE SEQUENCE [LARGE SCALE GENOMIC DNA]</scope>
    <source>
        <strain evidence="1 2">YIM 102482-1</strain>
    </source>
</reference>
<evidence type="ECO:0000313" key="2">
    <source>
        <dbReference type="Proteomes" id="UP000274391"/>
    </source>
</evidence>
<proteinExistence type="predicted"/>
<keyword evidence="2" id="KW-1185">Reference proteome</keyword>
<comment type="caution">
    <text evidence="1">The sequence shown here is derived from an EMBL/GenBank/DDBJ whole genome shotgun (WGS) entry which is preliminary data.</text>
</comment>
<dbReference type="RefSeq" id="WP_124973512.1">
    <property type="nucleotide sequence ID" value="NZ_RQVS01000014.1"/>
</dbReference>
<gene>
    <name evidence="1" type="ORF">EG850_11210</name>
</gene>
<sequence length="128" mass="14795">MFDPHAYVALNDIDVEYRHDLPDDGRYYPGSDRILIRTGLTPIEERSVLTHELGHRHYGHYCSSPRAELLADRWAARRLIDPAELERVARLYPDNPGAWCLHLQVSPRLLEVHLAQQQVARPPIARRA</sequence>
<organism evidence="1 2">
    <name type="scientific">Gulosibacter macacae</name>
    <dbReference type="NCBI Taxonomy" id="2488791"/>
    <lineage>
        <taxon>Bacteria</taxon>
        <taxon>Bacillati</taxon>
        <taxon>Actinomycetota</taxon>
        <taxon>Actinomycetes</taxon>
        <taxon>Micrococcales</taxon>
        <taxon>Microbacteriaceae</taxon>
        <taxon>Gulosibacter</taxon>
    </lineage>
</organism>
<name>A0A3P3VUE5_9MICO</name>
<protein>
    <recommendedName>
        <fullName evidence="3">IrrE N-terminal-like domain-containing protein</fullName>
    </recommendedName>
</protein>
<accession>A0A3P3VUE5</accession>
<evidence type="ECO:0008006" key="3">
    <source>
        <dbReference type="Google" id="ProtNLM"/>
    </source>
</evidence>